<dbReference type="InterPro" id="IPR029063">
    <property type="entry name" value="SAM-dependent_MTases_sf"/>
</dbReference>
<dbReference type="SUPFAM" id="SSF53335">
    <property type="entry name" value="S-adenosyl-L-methionine-dependent methyltransferases"/>
    <property type="match status" value="1"/>
</dbReference>
<gene>
    <name evidence="2" type="ORF">IAC06_08340</name>
</gene>
<keyword evidence="2" id="KW-0808">Transferase</keyword>
<reference evidence="2" key="1">
    <citation type="submission" date="2020-10" db="EMBL/GenBank/DDBJ databases">
        <authorList>
            <person name="Gilroy R."/>
        </authorList>
    </citation>
    <scope>NUCLEOTIDE SEQUENCE</scope>
    <source>
        <strain evidence="2">B1-20833</strain>
    </source>
</reference>
<dbReference type="PANTHER" id="PTHR18895">
    <property type="entry name" value="HEMK METHYLTRANSFERASE"/>
    <property type="match status" value="1"/>
</dbReference>
<dbReference type="GO" id="GO:0008168">
    <property type="term" value="F:methyltransferase activity"/>
    <property type="evidence" value="ECO:0007669"/>
    <property type="project" value="UniProtKB-KW"/>
</dbReference>
<feature type="domain" description="Release factor glutamine methyltransferase N-terminal" evidence="1">
    <location>
        <begin position="15"/>
        <end position="76"/>
    </location>
</feature>
<dbReference type="GO" id="GO:0032259">
    <property type="term" value="P:methylation"/>
    <property type="evidence" value="ECO:0007669"/>
    <property type="project" value="UniProtKB-KW"/>
</dbReference>
<dbReference type="Gene3D" id="3.40.50.150">
    <property type="entry name" value="Vaccinia Virus protein VP39"/>
    <property type="match status" value="1"/>
</dbReference>
<dbReference type="CDD" id="cd02440">
    <property type="entry name" value="AdoMet_MTases"/>
    <property type="match status" value="1"/>
</dbReference>
<dbReference type="InterPro" id="IPR040758">
    <property type="entry name" value="PrmC_N"/>
</dbReference>
<dbReference type="EMBL" id="JADIMI010000080">
    <property type="protein sequence ID" value="MBO8452868.1"/>
    <property type="molecule type" value="Genomic_DNA"/>
</dbReference>
<dbReference type="InterPro" id="IPR050320">
    <property type="entry name" value="N5-glutamine_MTase"/>
</dbReference>
<comment type="caution">
    <text evidence="2">The sequence shown here is derived from an EMBL/GenBank/DDBJ whole genome shotgun (WGS) entry which is preliminary data.</text>
</comment>
<dbReference type="PANTHER" id="PTHR18895:SF74">
    <property type="entry name" value="MTRF1L RELEASE FACTOR GLUTAMINE METHYLTRANSFERASE"/>
    <property type="match status" value="1"/>
</dbReference>
<evidence type="ECO:0000313" key="3">
    <source>
        <dbReference type="Proteomes" id="UP000823661"/>
    </source>
</evidence>
<reference evidence="2" key="2">
    <citation type="journal article" date="2021" name="PeerJ">
        <title>Extensive microbial diversity within the chicken gut microbiome revealed by metagenomics and culture.</title>
        <authorList>
            <person name="Gilroy R."/>
            <person name="Ravi A."/>
            <person name="Getino M."/>
            <person name="Pursley I."/>
            <person name="Horton D.L."/>
            <person name="Alikhan N.F."/>
            <person name="Baker D."/>
            <person name="Gharbi K."/>
            <person name="Hall N."/>
            <person name="Watson M."/>
            <person name="Adriaenssens E.M."/>
            <person name="Foster-Nyarko E."/>
            <person name="Jarju S."/>
            <person name="Secka A."/>
            <person name="Antonio M."/>
            <person name="Oren A."/>
            <person name="Chaudhuri R.R."/>
            <person name="La Ragione R."/>
            <person name="Hildebrand F."/>
            <person name="Pallen M.J."/>
        </authorList>
    </citation>
    <scope>NUCLEOTIDE SEQUENCE</scope>
    <source>
        <strain evidence="2">B1-20833</strain>
    </source>
</reference>
<protein>
    <submittedName>
        <fullName evidence="2">Peptide chain release factor N(5)-glutamine methyltransferase</fullName>
    </submittedName>
</protein>
<name>A0A9D9HIR9_9BACT</name>
<sequence length="318" mass="34644">MLLKDFISSARESLLSLYQYEEAKAIVSRLCEELLGTASYAHILDPSLEIAEDRLPELMSALDRLASGEPLQYVLGYAWFCGRKFKVTPDVLIPRPETEQLCSMLADAAGRGPRIQCDTAFPGREGGLKILDLCTGSGCIAWTLACGIPGSAVQGVDISLKALSVASSQDISLPEGYRRPSFAQYDVLEGADGFPVLDAPADHSKCTGVDRIADDGRFDIIVSNPPYVRESERRSMHMNVLDFEPGLALFVPDSDPLLFYRAVADFAGKRLRKGGLGAVEINEAFGEAVAGIFSENGLTDVCTVEDFRAKTRFVTFRK</sequence>
<accession>A0A9D9HIR9</accession>
<dbReference type="PROSITE" id="PS00092">
    <property type="entry name" value="N6_MTASE"/>
    <property type="match status" value="1"/>
</dbReference>
<evidence type="ECO:0000259" key="1">
    <source>
        <dbReference type="Pfam" id="PF17827"/>
    </source>
</evidence>
<evidence type="ECO:0000313" key="2">
    <source>
        <dbReference type="EMBL" id="MBO8452868.1"/>
    </source>
</evidence>
<dbReference type="InterPro" id="IPR002052">
    <property type="entry name" value="DNA_methylase_N6_adenine_CS"/>
</dbReference>
<dbReference type="GO" id="GO:0003676">
    <property type="term" value="F:nucleic acid binding"/>
    <property type="evidence" value="ECO:0007669"/>
    <property type="project" value="InterPro"/>
</dbReference>
<dbReference type="Pfam" id="PF17827">
    <property type="entry name" value="PrmC_N"/>
    <property type="match status" value="1"/>
</dbReference>
<dbReference type="AlphaFoldDB" id="A0A9D9HIR9"/>
<keyword evidence="2" id="KW-0489">Methyltransferase</keyword>
<dbReference type="Proteomes" id="UP000823661">
    <property type="component" value="Unassembled WGS sequence"/>
</dbReference>
<proteinExistence type="predicted"/>
<dbReference type="Gene3D" id="1.10.8.10">
    <property type="entry name" value="DNA helicase RuvA subunit, C-terminal domain"/>
    <property type="match status" value="1"/>
</dbReference>
<organism evidence="2 3">
    <name type="scientific">Candidatus Cryptobacteroides intestinavium</name>
    <dbReference type="NCBI Taxonomy" id="2840766"/>
    <lineage>
        <taxon>Bacteria</taxon>
        <taxon>Pseudomonadati</taxon>
        <taxon>Bacteroidota</taxon>
        <taxon>Bacteroidia</taxon>
        <taxon>Bacteroidales</taxon>
        <taxon>Candidatus Cryptobacteroides</taxon>
    </lineage>
</organism>